<sequence>MTRPPSIPEPLWRSAPEGIQEILAAQADKITQLETVVAQLLARIADLEAQLRLNSTNSSKPPSSDPPSAKPAPPKPPSGRKRGGQPGHPPHPRTILPPDQVIDHKPSQCHRCQQLLTGDDPDPIVDQVVDLPPVLRHVTHHRRHTLTCPHCQVATTAAPVPDAATGYGPRVQAVAAYLSAAGRLGKRGVRPFFDDVCDIPIRLGTVSHLEHQTSQALEPVHTAALAHTRGHDANVDETGWTEAAKKAGLWVAVTTFVTAFVITRHRDRASFDALRGGATTIHTTDRYSVYDHLDPGRRQVCWAHLARDFQAMIDRRNAGAEIGAELLAHANILFEHGDRVRKRTLTRDTFRRSYLPHLRSEVHDLLTRGAASACAKTAAVCRELLGIADGLWTFARHPGIEPTNNAAERALRHAVCWRKTSYGTNSTRGSRFVERMLTVIANCKAQERSILTFLVETIAAARTGTPVPSLIPATG</sequence>
<protein>
    <submittedName>
        <fullName evidence="4">Mobile element protein</fullName>
    </submittedName>
</protein>
<dbReference type="RefSeq" id="WP_420841931.1">
    <property type="nucleotide sequence ID" value="NZ_NIDE01000020.1"/>
</dbReference>
<organism evidence="4 5">
    <name type="scientific">Fimbriiglobus ruber</name>
    <dbReference type="NCBI Taxonomy" id="1908690"/>
    <lineage>
        <taxon>Bacteria</taxon>
        <taxon>Pseudomonadati</taxon>
        <taxon>Planctomycetota</taxon>
        <taxon>Planctomycetia</taxon>
        <taxon>Gemmatales</taxon>
        <taxon>Gemmataceae</taxon>
        <taxon>Fimbriiglobus</taxon>
    </lineage>
</organism>
<name>A0A225D3J2_9BACT</name>
<reference evidence="5" key="1">
    <citation type="submission" date="2017-06" db="EMBL/GenBank/DDBJ databases">
        <title>Genome analysis of Fimbriiglobus ruber SP5, the first member of the order Planctomycetales with confirmed chitinolytic capability.</title>
        <authorList>
            <person name="Ravin N.V."/>
            <person name="Rakitin A.L."/>
            <person name="Ivanova A.A."/>
            <person name="Beletsky A.V."/>
            <person name="Kulichevskaya I.S."/>
            <person name="Mardanov A.V."/>
            <person name="Dedysh S.N."/>
        </authorList>
    </citation>
    <scope>NUCLEOTIDE SEQUENCE [LARGE SCALE GENOMIC DNA]</scope>
    <source>
        <strain evidence="5">SP5</strain>
    </source>
</reference>
<dbReference type="Proteomes" id="UP000214646">
    <property type="component" value="Unassembled WGS sequence"/>
</dbReference>
<feature type="compositionally biased region" description="Pro residues" evidence="1">
    <location>
        <begin position="63"/>
        <end position="77"/>
    </location>
</feature>
<feature type="domain" description="DUF6444" evidence="3">
    <location>
        <begin position="14"/>
        <end position="93"/>
    </location>
</feature>
<evidence type="ECO:0000256" key="1">
    <source>
        <dbReference type="SAM" id="MobiDB-lite"/>
    </source>
</evidence>
<evidence type="ECO:0000313" key="5">
    <source>
        <dbReference type="Proteomes" id="UP000214646"/>
    </source>
</evidence>
<dbReference type="NCBIfam" id="NF033517">
    <property type="entry name" value="transpos_IS66"/>
    <property type="match status" value="1"/>
</dbReference>
<accession>A0A225D3J2</accession>
<gene>
    <name evidence="4" type="ORF">FRUB_10145</name>
</gene>
<dbReference type="Pfam" id="PF03050">
    <property type="entry name" value="DDE_Tnp_IS66"/>
    <property type="match status" value="1"/>
</dbReference>
<evidence type="ECO:0000259" key="2">
    <source>
        <dbReference type="Pfam" id="PF03050"/>
    </source>
</evidence>
<keyword evidence="5" id="KW-1185">Reference proteome</keyword>
<dbReference type="InterPro" id="IPR045618">
    <property type="entry name" value="DUF6444"/>
</dbReference>
<evidence type="ECO:0000259" key="3">
    <source>
        <dbReference type="Pfam" id="PF20042"/>
    </source>
</evidence>
<feature type="domain" description="Transposase IS66 central" evidence="2">
    <location>
        <begin position="169"/>
        <end position="430"/>
    </location>
</feature>
<dbReference type="AlphaFoldDB" id="A0A225D3J2"/>
<proteinExistence type="predicted"/>
<dbReference type="PANTHER" id="PTHR33678">
    <property type="entry name" value="BLL1576 PROTEIN"/>
    <property type="match status" value="1"/>
</dbReference>
<dbReference type="Pfam" id="PF20042">
    <property type="entry name" value="DUF6444"/>
    <property type="match status" value="1"/>
</dbReference>
<dbReference type="InterPro" id="IPR004291">
    <property type="entry name" value="Transposase_IS66_central"/>
</dbReference>
<feature type="region of interest" description="Disordered" evidence="1">
    <location>
        <begin position="52"/>
        <end position="109"/>
    </location>
</feature>
<dbReference type="PANTHER" id="PTHR33678:SF2">
    <property type="match status" value="1"/>
</dbReference>
<comment type="caution">
    <text evidence="4">The sequence shown here is derived from an EMBL/GenBank/DDBJ whole genome shotgun (WGS) entry which is preliminary data.</text>
</comment>
<dbReference type="EMBL" id="NIDE01000020">
    <property type="protein sequence ID" value="OWK34174.1"/>
    <property type="molecule type" value="Genomic_DNA"/>
</dbReference>
<dbReference type="InterPro" id="IPR052344">
    <property type="entry name" value="Transposase-related"/>
</dbReference>
<evidence type="ECO:0000313" key="4">
    <source>
        <dbReference type="EMBL" id="OWK34174.1"/>
    </source>
</evidence>